<proteinExistence type="predicted"/>
<dbReference type="Proteomes" id="UP000704467">
    <property type="component" value="Unassembled WGS sequence"/>
</dbReference>
<organism evidence="1 2">
    <name type="scientific">Brucella haematophila</name>
    <dbReference type="NCBI Taxonomy" id="419474"/>
    <lineage>
        <taxon>Bacteria</taxon>
        <taxon>Pseudomonadati</taxon>
        <taxon>Pseudomonadota</taxon>
        <taxon>Alphaproteobacteria</taxon>
        <taxon>Hyphomicrobiales</taxon>
        <taxon>Brucellaceae</taxon>
        <taxon>Brucella/Ochrobactrum group</taxon>
        <taxon>Brucella</taxon>
    </lineage>
</organism>
<reference evidence="1 2" key="1">
    <citation type="submission" date="2020-03" db="EMBL/GenBank/DDBJ databases">
        <title>Whole genome sequencing of clinical and environmental type strains of Ochrobactrum.</title>
        <authorList>
            <person name="Dharne M."/>
        </authorList>
    </citation>
    <scope>NUCLEOTIDE SEQUENCE [LARGE SCALE GENOMIC DNA]</scope>
    <source>
        <strain evidence="1 2">CIP 109452</strain>
    </source>
</reference>
<evidence type="ECO:0000313" key="2">
    <source>
        <dbReference type="Proteomes" id="UP000704467"/>
    </source>
</evidence>
<sequence length="89" mass="9407">MLTLDRNQAALTVNGNITIGDTAGDRGTELRLEQGAQFNQQAGQNTILGKVAGSNGYVFILDNATHANFGNLSIGDPAVGYSMCRKGHR</sequence>
<accession>A0ABX1DKP0</accession>
<dbReference type="EMBL" id="JAAVLN010000001">
    <property type="protein sequence ID" value="NKC03539.1"/>
    <property type="molecule type" value="Genomic_DNA"/>
</dbReference>
<comment type="caution">
    <text evidence="1">The sequence shown here is derived from an EMBL/GenBank/DDBJ whole genome shotgun (WGS) entry which is preliminary data.</text>
</comment>
<keyword evidence="2" id="KW-1185">Reference proteome</keyword>
<name>A0ABX1DKP0_9HYPH</name>
<protein>
    <submittedName>
        <fullName evidence="1">Uncharacterized protein</fullName>
    </submittedName>
</protein>
<evidence type="ECO:0000313" key="1">
    <source>
        <dbReference type="EMBL" id="NKC03539.1"/>
    </source>
</evidence>
<gene>
    <name evidence="1" type="ORF">HED55_10060</name>
</gene>